<evidence type="ECO:0000256" key="1">
    <source>
        <dbReference type="SAM" id="MobiDB-lite"/>
    </source>
</evidence>
<name>A0AA38WTK5_9ASTR</name>
<sequence>MGWTWKESYLDLILVPLGLLIMCIYHLFLLYRYLRIPETTTIGYENHNKKAWVEKMLQIDARDRGFAISVLSSHLSAATSLSSISLALCSLIGAILGGSSTNFFARNFVLGDKSRSTASIKYIAMLSCFLLAFACFVQTTRHFVHANFLISMPNGEVPVHHIQKAVIRGSNFWAVGLRALYFAGTLVLWIFGPIPMFVSSVVTVVILHFLDTNKDEMIRYRLERNGKSDKVLKKVEHSMTSVVEGFDRDGRTKRETKRSLSSLEISDSR</sequence>
<dbReference type="PANTHER" id="PTHR31168">
    <property type="entry name" value="OS02G0292800 PROTEIN"/>
    <property type="match status" value="1"/>
</dbReference>
<feature type="transmembrane region" description="Helical" evidence="2">
    <location>
        <begin position="186"/>
        <end position="210"/>
    </location>
</feature>
<gene>
    <name evidence="3" type="ORF">OSB04_007951</name>
</gene>
<feature type="transmembrane region" description="Helical" evidence="2">
    <location>
        <begin position="12"/>
        <end position="34"/>
    </location>
</feature>
<dbReference type="Pfam" id="PF04654">
    <property type="entry name" value="DUF599"/>
    <property type="match status" value="1"/>
</dbReference>
<comment type="caution">
    <text evidence="3">The sequence shown here is derived from an EMBL/GenBank/DDBJ whole genome shotgun (WGS) entry which is preliminary data.</text>
</comment>
<protein>
    <submittedName>
        <fullName evidence="3">Uncharacterized protein</fullName>
    </submittedName>
</protein>
<dbReference type="PANTHER" id="PTHR31168:SF25">
    <property type="entry name" value="TRANSMEMBRANE PROTEIN"/>
    <property type="match status" value="1"/>
</dbReference>
<organism evidence="3 4">
    <name type="scientific">Centaurea solstitialis</name>
    <name type="common">yellow star-thistle</name>
    <dbReference type="NCBI Taxonomy" id="347529"/>
    <lineage>
        <taxon>Eukaryota</taxon>
        <taxon>Viridiplantae</taxon>
        <taxon>Streptophyta</taxon>
        <taxon>Embryophyta</taxon>
        <taxon>Tracheophyta</taxon>
        <taxon>Spermatophyta</taxon>
        <taxon>Magnoliopsida</taxon>
        <taxon>eudicotyledons</taxon>
        <taxon>Gunneridae</taxon>
        <taxon>Pentapetalae</taxon>
        <taxon>asterids</taxon>
        <taxon>campanulids</taxon>
        <taxon>Asterales</taxon>
        <taxon>Asteraceae</taxon>
        <taxon>Carduoideae</taxon>
        <taxon>Cardueae</taxon>
        <taxon>Centaureinae</taxon>
        <taxon>Centaurea</taxon>
    </lineage>
</organism>
<keyword evidence="2" id="KW-0812">Transmembrane</keyword>
<dbReference type="Proteomes" id="UP001172457">
    <property type="component" value="Chromosome 2"/>
</dbReference>
<feature type="transmembrane region" description="Helical" evidence="2">
    <location>
        <begin position="119"/>
        <end position="139"/>
    </location>
</feature>
<evidence type="ECO:0000313" key="3">
    <source>
        <dbReference type="EMBL" id="KAJ9562791.1"/>
    </source>
</evidence>
<evidence type="ECO:0000313" key="4">
    <source>
        <dbReference type="Proteomes" id="UP001172457"/>
    </source>
</evidence>
<feature type="compositionally biased region" description="Polar residues" evidence="1">
    <location>
        <begin position="259"/>
        <end position="269"/>
    </location>
</feature>
<evidence type="ECO:0000256" key="2">
    <source>
        <dbReference type="SAM" id="Phobius"/>
    </source>
</evidence>
<dbReference type="EMBL" id="JARYMX010000002">
    <property type="protein sequence ID" value="KAJ9562791.1"/>
    <property type="molecule type" value="Genomic_DNA"/>
</dbReference>
<reference evidence="3" key="1">
    <citation type="submission" date="2023-03" db="EMBL/GenBank/DDBJ databases">
        <title>Chromosome-scale reference genome and RAD-based genetic map of yellow starthistle (Centaurea solstitialis) reveal putative structural variation and QTLs associated with invader traits.</title>
        <authorList>
            <person name="Reatini B."/>
            <person name="Cang F.A."/>
            <person name="Jiang Q."/>
            <person name="Mckibben M.T.W."/>
            <person name="Barker M.S."/>
            <person name="Rieseberg L.H."/>
            <person name="Dlugosch K.M."/>
        </authorList>
    </citation>
    <scope>NUCLEOTIDE SEQUENCE</scope>
    <source>
        <strain evidence="3">CAN-66</strain>
        <tissue evidence="3">Leaf</tissue>
    </source>
</reference>
<feature type="transmembrane region" description="Helical" evidence="2">
    <location>
        <begin position="75"/>
        <end position="98"/>
    </location>
</feature>
<feature type="region of interest" description="Disordered" evidence="1">
    <location>
        <begin position="246"/>
        <end position="269"/>
    </location>
</feature>
<accession>A0AA38WTK5</accession>
<dbReference type="AlphaFoldDB" id="A0AA38WTK5"/>
<keyword evidence="4" id="KW-1185">Reference proteome</keyword>
<proteinExistence type="predicted"/>
<dbReference type="InterPro" id="IPR006747">
    <property type="entry name" value="DUF599"/>
</dbReference>
<keyword evidence="2" id="KW-1133">Transmembrane helix</keyword>
<keyword evidence="2" id="KW-0472">Membrane</keyword>